<keyword evidence="4" id="KW-1185">Reference proteome</keyword>
<sequence length="253" mass="28299">MAKLRELMKKLEEEVVGEDGEKRMVQPTIMQEPFRSFFRTAVSVYLPNVLGAKGDVLGLDRKVGCGCVDCAELDEWIRGPEVRCQFESSLGRDRLNHTEERLAEADTQDSIDMYDGVETIRPRSLILEKNTEVVKKYTWVGRQAEAVRFMRHAVLGGEEEMRELLGKGAYERAVKAVHGVRPFELGDLGEGKQNEGCESEPRDVTTAAGGDSEGRQDEDMSVVVGMPADESIIALANNQEASEEHVVKRKREI</sequence>
<reference evidence="3 4" key="1">
    <citation type="journal article" date="2019" name="Nat. Ecol. Evol.">
        <title>Megaphylogeny resolves global patterns of mushroom evolution.</title>
        <authorList>
            <person name="Varga T."/>
            <person name="Krizsan K."/>
            <person name="Foldi C."/>
            <person name="Dima B."/>
            <person name="Sanchez-Garcia M."/>
            <person name="Sanchez-Ramirez S."/>
            <person name="Szollosi G.J."/>
            <person name="Szarkandi J.G."/>
            <person name="Papp V."/>
            <person name="Albert L."/>
            <person name="Andreopoulos W."/>
            <person name="Angelini C."/>
            <person name="Antonin V."/>
            <person name="Barry K.W."/>
            <person name="Bougher N.L."/>
            <person name="Buchanan P."/>
            <person name="Buyck B."/>
            <person name="Bense V."/>
            <person name="Catcheside P."/>
            <person name="Chovatia M."/>
            <person name="Cooper J."/>
            <person name="Damon W."/>
            <person name="Desjardin D."/>
            <person name="Finy P."/>
            <person name="Geml J."/>
            <person name="Haridas S."/>
            <person name="Hughes K."/>
            <person name="Justo A."/>
            <person name="Karasinski D."/>
            <person name="Kautmanova I."/>
            <person name="Kiss B."/>
            <person name="Kocsube S."/>
            <person name="Kotiranta H."/>
            <person name="LaButti K.M."/>
            <person name="Lechner B.E."/>
            <person name="Liimatainen K."/>
            <person name="Lipzen A."/>
            <person name="Lukacs Z."/>
            <person name="Mihaltcheva S."/>
            <person name="Morgado L.N."/>
            <person name="Niskanen T."/>
            <person name="Noordeloos M.E."/>
            <person name="Ohm R.A."/>
            <person name="Ortiz-Santana B."/>
            <person name="Ovrebo C."/>
            <person name="Racz N."/>
            <person name="Riley R."/>
            <person name="Savchenko A."/>
            <person name="Shiryaev A."/>
            <person name="Soop K."/>
            <person name="Spirin V."/>
            <person name="Szebenyi C."/>
            <person name="Tomsovsky M."/>
            <person name="Tulloss R.E."/>
            <person name="Uehling J."/>
            <person name="Grigoriev I.V."/>
            <person name="Vagvolgyi C."/>
            <person name="Papp T."/>
            <person name="Martin F.M."/>
            <person name="Miettinen O."/>
            <person name="Hibbett D.S."/>
            <person name="Nagy L.G."/>
        </authorList>
    </citation>
    <scope>NUCLEOTIDE SEQUENCE [LARGE SCALE GENOMIC DNA]</scope>
    <source>
        <strain evidence="3 4">FP101781</strain>
    </source>
</reference>
<dbReference type="Proteomes" id="UP000298030">
    <property type="component" value="Unassembled WGS sequence"/>
</dbReference>
<dbReference type="EMBL" id="QPFP01000017">
    <property type="protein sequence ID" value="TEB31999.1"/>
    <property type="molecule type" value="Genomic_DNA"/>
</dbReference>
<evidence type="ECO:0000256" key="1">
    <source>
        <dbReference type="SAM" id="MobiDB-lite"/>
    </source>
</evidence>
<dbReference type="AlphaFoldDB" id="A0A4Y7TEP3"/>
<evidence type="ECO:0000313" key="2">
    <source>
        <dbReference type="EMBL" id="TEB30979.1"/>
    </source>
</evidence>
<name>A0A4Y7TEP3_COPMI</name>
<evidence type="ECO:0000313" key="4">
    <source>
        <dbReference type="Proteomes" id="UP000298030"/>
    </source>
</evidence>
<accession>A0A4Y7TEP3</accession>
<evidence type="ECO:0000313" key="3">
    <source>
        <dbReference type="EMBL" id="TEB31999.1"/>
    </source>
</evidence>
<comment type="caution">
    <text evidence="3">The sequence shown here is derived from an EMBL/GenBank/DDBJ whole genome shotgun (WGS) entry which is preliminary data.</text>
</comment>
<proteinExistence type="predicted"/>
<protein>
    <submittedName>
        <fullName evidence="3">Uncharacterized protein</fullName>
    </submittedName>
</protein>
<feature type="compositionally biased region" description="Basic and acidic residues" evidence="1">
    <location>
        <begin position="189"/>
        <end position="203"/>
    </location>
</feature>
<dbReference type="OrthoDB" id="3266192at2759"/>
<organism evidence="3 4">
    <name type="scientific">Coprinellus micaceus</name>
    <name type="common">Glistening ink-cap mushroom</name>
    <name type="synonym">Coprinus micaceus</name>
    <dbReference type="NCBI Taxonomy" id="71717"/>
    <lineage>
        <taxon>Eukaryota</taxon>
        <taxon>Fungi</taxon>
        <taxon>Dikarya</taxon>
        <taxon>Basidiomycota</taxon>
        <taxon>Agaricomycotina</taxon>
        <taxon>Agaricomycetes</taxon>
        <taxon>Agaricomycetidae</taxon>
        <taxon>Agaricales</taxon>
        <taxon>Agaricineae</taxon>
        <taxon>Psathyrellaceae</taxon>
        <taxon>Coprinellus</taxon>
    </lineage>
</organism>
<gene>
    <name evidence="3" type="ORF">FA13DRAFT_318812</name>
    <name evidence="2" type="ORF">FA13DRAFT_473887</name>
</gene>
<feature type="region of interest" description="Disordered" evidence="1">
    <location>
        <begin position="184"/>
        <end position="219"/>
    </location>
</feature>
<dbReference type="EMBL" id="QPFP01000020">
    <property type="protein sequence ID" value="TEB30979.1"/>
    <property type="molecule type" value="Genomic_DNA"/>
</dbReference>